<evidence type="ECO:0000256" key="5">
    <source>
        <dbReference type="ARBA" id="ARBA00023180"/>
    </source>
</evidence>
<name>A0ABN9SBR0_9DINO</name>
<keyword evidence="3" id="KW-0964">Secreted</keyword>
<evidence type="ECO:0000256" key="6">
    <source>
        <dbReference type="SAM" id="SignalP"/>
    </source>
</evidence>
<dbReference type="PANTHER" id="PTHR13234">
    <property type="entry name" value="GAMMA-INTERFERON INDUCIBLE LYSOSOMAL THIOL REDUCTASE GILT"/>
    <property type="match status" value="1"/>
</dbReference>
<dbReference type="Pfam" id="PF03227">
    <property type="entry name" value="GILT"/>
    <property type="match status" value="1"/>
</dbReference>
<keyword evidence="8" id="KW-1185">Reference proteome</keyword>
<comment type="similarity">
    <text evidence="2">Belongs to the GILT family.</text>
</comment>
<evidence type="ECO:0000256" key="2">
    <source>
        <dbReference type="ARBA" id="ARBA00005679"/>
    </source>
</evidence>
<sequence>MTKSKKAAALVRLLLACPVVTARAAHIRRDGASKASVELAVMSMCPDAVVCEQAFAPVLKSMSDQVDLSLSYIGTRDERGAPACMHGAGECEGNVQQLCAHRAAKGNVSMLMDFVLCQGEDRKQIPANGRPCAERAGLPLLAWEACSSGPQGSSLLLQSMESAGRRNVRVSCTVFVNGEQFCQHNEEWVNCGSCGDDKAACLRAKLLR</sequence>
<proteinExistence type="inferred from homology"/>
<evidence type="ECO:0000313" key="8">
    <source>
        <dbReference type="Proteomes" id="UP001189429"/>
    </source>
</evidence>
<dbReference type="PANTHER" id="PTHR13234:SF8">
    <property type="entry name" value="GAMMA-INTERFERON-INDUCIBLE LYSOSOMAL THIOL REDUCTASE"/>
    <property type="match status" value="1"/>
</dbReference>
<evidence type="ECO:0000313" key="7">
    <source>
        <dbReference type="EMBL" id="CAK0828578.1"/>
    </source>
</evidence>
<comment type="caution">
    <text evidence="7">The sequence shown here is derived from an EMBL/GenBank/DDBJ whole genome shotgun (WGS) entry which is preliminary data.</text>
</comment>
<dbReference type="EMBL" id="CAUYUJ010010113">
    <property type="protein sequence ID" value="CAK0828578.1"/>
    <property type="molecule type" value="Genomic_DNA"/>
</dbReference>
<organism evidence="7 8">
    <name type="scientific">Prorocentrum cordatum</name>
    <dbReference type="NCBI Taxonomy" id="2364126"/>
    <lineage>
        <taxon>Eukaryota</taxon>
        <taxon>Sar</taxon>
        <taxon>Alveolata</taxon>
        <taxon>Dinophyceae</taxon>
        <taxon>Prorocentrales</taxon>
        <taxon>Prorocentraceae</taxon>
        <taxon>Prorocentrum</taxon>
    </lineage>
</organism>
<evidence type="ECO:0000256" key="3">
    <source>
        <dbReference type="ARBA" id="ARBA00022525"/>
    </source>
</evidence>
<accession>A0ABN9SBR0</accession>
<keyword evidence="4 6" id="KW-0732">Signal</keyword>
<dbReference type="Gene3D" id="3.40.30.10">
    <property type="entry name" value="Glutaredoxin"/>
    <property type="match status" value="1"/>
</dbReference>
<feature type="signal peptide" evidence="6">
    <location>
        <begin position="1"/>
        <end position="24"/>
    </location>
</feature>
<comment type="subcellular location">
    <subcellularLocation>
        <location evidence="1">Secreted</location>
    </subcellularLocation>
</comment>
<gene>
    <name evidence="7" type="ORF">PCOR1329_LOCUS27768</name>
</gene>
<dbReference type="Proteomes" id="UP001189429">
    <property type="component" value="Unassembled WGS sequence"/>
</dbReference>
<dbReference type="InterPro" id="IPR004911">
    <property type="entry name" value="Interferon-induced_GILT"/>
</dbReference>
<keyword evidence="5" id="KW-0325">Glycoprotein</keyword>
<evidence type="ECO:0000256" key="4">
    <source>
        <dbReference type="ARBA" id="ARBA00022729"/>
    </source>
</evidence>
<reference evidence="7" key="1">
    <citation type="submission" date="2023-10" db="EMBL/GenBank/DDBJ databases">
        <authorList>
            <person name="Chen Y."/>
            <person name="Shah S."/>
            <person name="Dougan E. K."/>
            <person name="Thang M."/>
            <person name="Chan C."/>
        </authorList>
    </citation>
    <scope>NUCLEOTIDE SEQUENCE [LARGE SCALE GENOMIC DNA]</scope>
</reference>
<feature type="chain" id="PRO_5046845703" evidence="6">
    <location>
        <begin position="25"/>
        <end position="208"/>
    </location>
</feature>
<protein>
    <submittedName>
        <fullName evidence="7">Uncharacterized protein</fullName>
    </submittedName>
</protein>
<evidence type="ECO:0000256" key="1">
    <source>
        <dbReference type="ARBA" id="ARBA00004613"/>
    </source>
</evidence>